<proteinExistence type="inferred from homology"/>
<evidence type="ECO:0000256" key="1">
    <source>
        <dbReference type="ARBA" id="ARBA00001971"/>
    </source>
</evidence>
<dbReference type="PANTHER" id="PTHR24305:SF237">
    <property type="entry name" value="CYTOCHROME P450 MONOOXYGENASE ATNE-RELATED"/>
    <property type="match status" value="1"/>
</dbReference>
<evidence type="ECO:0000256" key="3">
    <source>
        <dbReference type="ARBA" id="ARBA00022617"/>
    </source>
</evidence>
<keyword evidence="5 8" id="KW-0560">Oxidoreductase</keyword>
<dbReference type="EMBL" id="JBFXLT010000043">
    <property type="protein sequence ID" value="KAL2813017.1"/>
    <property type="molecule type" value="Genomic_DNA"/>
</dbReference>
<gene>
    <name evidence="9" type="ORF">BJX63DRAFT_395424</name>
</gene>
<accession>A0ABR4HC95</accession>
<dbReference type="InterPro" id="IPR036396">
    <property type="entry name" value="Cyt_P450_sf"/>
</dbReference>
<dbReference type="PRINTS" id="PR00463">
    <property type="entry name" value="EP450I"/>
</dbReference>
<dbReference type="SUPFAM" id="SSF48264">
    <property type="entry name" value="Cytochrome P450"/>
    <property type="match status" value="1"/>
</dbReference>
<name>A0ABR4HC95_9EURO</name>
<dbReference type="Pfam" id="PF00067">
    <property type="entry name" value="p450"/>
    <property type="match status" value="1"/>
</dbReference>
<keyword evidence="6 8" id="KW-0408">Iron</keyword>
<dbReference type="PROSITE" id="PS00086">
    <property type="entry name" value="CYTOCHROME_P450"/>
    <property type="match status" value="1"/>
</dbReference>
<keyword evidence="4 8" id="KW-0479">Metal-binding</keyword>
<keyword evidence="7 8" id="KW-0503">Monooxygenase</keyword>
<dbReference type="InterPro" id="IPR017972">
    <property type="entry name" value="Cyt_P450_CS"/>
</dbReference>
<dbReference type="InterPro" id="IPR001128">
    <property type="entry name" value="Cyt_P450"/>
</dbReference>
<dbReference type="PANTHER" id="PTHR24305">
    <property type="entry name" value="CYTOCHROME P450"/>
    <property type="match status" value="1"/>
</dbReference>
<evidence type="ECO:0000313" key="9">
    <source>
        <dbReference type="EMBL" id="KAL2813017.1"/>
    </source>
</evidence>
<comment type="similarity">
    <text evidence="2 8">Belongs to the cytochrome P450 family.</text>
</comment>
<evidence type="ECO:0000256" key="2">
    <source>
        <dbReference type="ARBA" id="ARBA00010617"/>
    </source>
</evidence>
<dbReference type="Gene3D" id="1.10.630.10">
    <property type="entry name" value="Cytochrome P450"/>
    <property type="match status" value="1"/>
</dbReference>
<keyword evidence="3 8" id="KW-0349">Heme</keyword>
<reference evidence="9 10" key="1">
    <citation type="submission" date="2024-07" db="EMBL/GenBank/DDBJ databases">
        <title>Section-level genome sequencing and comparative genomics of Aspergillus sections Usti and Cavernicolus.</title>
        <authorList>
            <consortium name="Lawrence Berkeley National Laboratory"/>
            <person name="Nybo J.L."/>
            <person name="Vesth T.C."/>
            <person name="Theobald S."/>
            <person name="Frisvad J.C."/>
            <person name="Larsen T.O."/>
            <person name="Kjaerboelling I."/>
            <person name="Rothschild-Mancinelli K."/>
            <person name="Lyhne E.K."/>
            <person name="Kogle M.E."/>
            <person name="Barry K."/>
            <person name="Clum A."/>
            <person name="Na H."/>
            <person name="Ledsgaard L."/>
            <person name="Lin J."/>
            <person name="Lipzen A."/>
            <person name="Kuo A."/>
            <person name="Riley R."/>
            <person name="Mondo S."/>
            <person name="Labutti K."/>
            <person name="Haridas S."/>
            <person name="Pangalinan J."/>
            <person name="Salamov A.A."/>
            <person name="Simmons B.A."/>
            <person name="Magnuson J.K."/>
            <person name="Chen J."/>
            <person name="Drula E."/>
            <person name="Henrissat B."/>
            <person name="Wiebenga A."/>
            <person name="Lubbers R.J."/>
            <person name="Gomes A.C."/>
            <person name="Makela M.R."/>
            <person name="Stajich J."/>
            <person name="Grigoriev I.V."/>
            <person name="Mortensen U.H."/>
            <person name="De Vries R.P."/>
            <person name="Baker S.E."/>
            <person name="Andersen M.R."/>
        </authorList>
    </citation>
    <scope>NUCLEOTIDE SEQUENCE [LARGE SCALE GENOMIC DNA]</scope>
    <source>
        <strain evidence="9 10">CBS 588.65</strain>
    </source>
</reference>
<evidence type="ECO:0000256" key="6">
    <source>
        <dbReference type="ARBA" id="ARBA00023004"/>
    </source>
</evidence>
<evidence type="ECO:0000313" key="10">
    <source>
        <dbReference type="Proteomes" id="UP001610334"/>
    </source>
</evidence>
<comment type="cofactor">
    <cofactor evidence="1">
        <name>heme</name>
        <dbReference type="ChEBI" id="CHEBI:30413"/>
    </cofactor>
</comment>
<comment type="caution">
    <text evidence="9">The sequence shown here is derived from an EMBL/GenBank/DDBJ whole genome shotgun (WGS) entry which is preliminary data.</text>
</comment>
<dbReference type="Proteomes" id="UP001610334">
    <property type="component" value="Unassembled WGS sequence"/>
</dbReference>
<organism evidence="9 10">
    <name type="scientific">Aspergillus granulosus</name>
    <dbReference type="NCBI Taxonomy" id="176169"/>
    <lineage>
        <taxon>Eukaryota</taxon>
        <taxon>Fungi</taxon>
        <taxon>Dikarya</taxon>
        <taxon>Ascomycota</taxon>
        <taxon>Pezizomycotina</taxon>
        <taxon>Eurotiomycetes</taxon>
        <taxon>Eurotiomycetidae</taxon>
        <taxon>Eurotiales</taxon>
        <taxon>Aspergillaceae</taxon>
        <taxon>Aspergillus</taxon>
        <taxon>Aspergillus subgen. Nidulantes</taxon>
    </lineage>
</organism>
<protein>
    <submittedName>
        <fullName evidence="9">Cytochrome P450</fullName>
    </submittedName>
</protein>
<dbReference type="InterPro" id="IPR050121">
    <property type="entry name" value="Cytochrome_P450_monoxygenase"/>
</dbReference>
<evidence type="ECO:0000256" key="8">
    <source>
        <dbReference type="RuleBase" id="RU000461"/>
    </source>
</evidence>
<dbReference type="InterPro" id="IPR002401">
    <property type="entry name" value="Cyt_P450_E_grp-I"/>
</dbReference>
<evidence type="ECO:0000256" key="7">
    <source>
        <dbReference type="ARBA" id="ARBA00023033"/>
    </source>
</evidence>
<evidence type="ECO:0000256" key="5">
    <source>
        <dbReference type="ARBA" id="ARBA00023002"/>
    </source>
</evidence>
<evidence type="ECO:0000256" key="4">
    <source>
        <dbReference type="ARBA" id="ARBA00022723"/>
    </source>
</evidence>
<keyword evidence="10" id="KW-1185">Reference proteome</keyword>
<dbReference type="PRINTS" id="PR00385">
    <property type="entry name" value="P450"/>
</dbReference>
<sequence length="153" mass="17227">MLRSCKFLHASINEALRLSPPVTGLAPRKVLPGGIDVDGVHFPEGTIIGSPIYTMHRNSAYFPQPDLFVPQRWLGLEGSVNSSQVPFCPFSVGPRSCVAKRLAIDEISITIARILYLYEMRLDETWASKVEYPLKGWMTSSREGPFVQFKWRS</sequence>